<name>A0A9P5NN16_GYMJU</name>
<dbReference type="OrthoDB" id="3541472at2759"/>
<dbReference type="InterPro" id="IPR032675">
    <property type="entry name" value="LRR_dom_sf"/>
</dbReference>
<keyword evidence="2" id="KW-1185">Reference proteome</keyword>
<evidence type="ECO:0000313" key="1">
    <source>
        <dbReference type="EMBL" id="KAF8898007.1"/>
    </source>
</evidence>
<dbReference type="SUPFAM" id="SSF52047">
    <property type="entry name" value="RNI-like"/>
    <property type="match status" value="1"/>
</dbReference>
<proteinExistence type="predicted"/>
<dbReference type="AlphaFoldDB" id="A0A9P5NN16"/>
<reference evidence="1" key="1">
    <citation type="submission" date="2020-11" db="EMBL/GenBank/DDBJ databases">
        <authorList>
            <consortium name="DOE Joint Genome Institute"/>
            <person name="Ahrendt S."/>
            <person name="Riley R."/>
            <person name="Andreopoulos W."/>
            <person name="LaButti K."/>
            <person name="Pangilinan J."/>
            <person name="Ruiz-duenas F.J."/>
            <person name="Barrasa J.M."/>
            <person name="Sanchez-Garcia M."/>
            <person name="Camarero S."/>
            <person name="Miyauchi S."/>
            <person name="Serrano A."/>
            <person name="Linde D."/>
            <person name="Babiker R."/>
            <person name="Drula E."/>
            <person name="Ayuso-Fernandez I."/>
            <person name="Pacheco R."/>
            <person name="Padilla G."/>
            <person name="Ferreira P."/>
            <person name="Barriuso J."/>
            <person name="Kellner H."/>
            <person name="Castanera R."/>
            <person name="Alfaro M."/>
            <person name="Ramirez L."/>
            <person name="Pisabarro A.G."/>
            <person name="Kuo A."/>
            <person name="Tritt A."/>
            <person name="Lipzen A."/>
            <person name="He G."/>
            <person name="Yan M."/>
            <person name="Ng V."/>
            <person name="Cullen D."/>
            <person name="Martin F."/>
            <person name="Rosso M.-N."/>
            <person name="Henrissat B."/>
            <person name="Hibbett D."/>
            <person name="Martinez A.T."/>
            <person name="Grigoriev I.V."/>
        </authorList>
    </citation>
    <scope>NUCLEOTIDE SEQUENCE</scope>
    <source>
        <strain evidence="1">AH 44721</strain>
    </source>
</reference>
<accession>A0A9P5NN16</accession>
<gene>
    <name evidence="1" type="ORF">CPB84DRAFT_1174903</name>
</gene>
<dbReference type="Gene3D" id="3.80.10.10">
    <property type="entry name" value="Ribonuclease Inhibitor"/>
    <property type="match status" value="1"/>
</dbReference>
<dbReference type="Proteomes" id="UP000724874">
    <property type="component" value="Unassembled WGS sequence"/>
</dbReference>
<evidence type="ECO:0008006" key="3">
    <source>
        <dbReference type="Google" id="ProtNLM"/>
    </source>
</evidence>
<organism evidence="1 2">
    <name type="scientific">Gymnopilus junonius</name>
    <name type="common">Spectacular rustgill mushroom</name>
    <name type="synonym">Gymnopilus spectabilis subsp. junonius</name>
    <dbReference type="NCBI Taxonomy" id="109634"/>
    <lineage>
        <taxon>Eukaryota</taxon>
        <taxon>Fungi</taxon>
        <taxon>Dikarya</taxon>
        <taxon>Basidiomycota</taxon>
        <taxon>Agaricomycotina</taxon>
        <taxon>Agaricomycetes</taxon>
        <taxon>Agaricomycetidae</taxon>
        <taxon>Agaricales</taxon>
        <taxon>Agaricineae</taxon>
        <taxon>Hymenogastraceae</taxon>
        <taxon>Gymnopilus</taxon>
    </lineage>
</organism>
<dbReference type="EMBL" id="JADNYJ010000056">
    <property type="protein sequence ID" value="KAF8898007.1"/>
    <property type="molecule type" value="Genomic_DNA"/>
</dbReference>
<comment type="caution">
    <text evidence="1">The sequence shown here is derived from an EMBL/GenBank/DDBJ whole genome shotgun (WGS) entry which is preliminary data.</text>
</comment>
<evidence type="ECO:0000313" key="2">
    <source>
        <dbReference type="Proteomes" id="UP000724874"/>
    </source>
</evidence>
<protein>
    <recommendedName>
        <fullName evidence="3">F-box domain-containing protein</fullName>
    </recommendedName>
</protein>
<sequence length="564" mass="62851">MVKILTMCKPSLLTIPVELIQCINEELNIEDTKQLRLTCKHFAETLSGSIFHTLSINITPETREKSLLQLSSLAGVADLSNEHDHPAQWEARILRILSLPNVSYASVGESADLEEIKHIEDEIRVCLLKAIASLKGIQEVSWVHDRLDREWASLAVLEALKGLPNLRKFHVVTSHCSLPVPFTSLKSLQAISFEAPMGDCIDSGKAMFDNLAKAISVFGPTGQLTSLDVSHKWHSFPSYGQNESIHSLFKYYPQGAAPMRLRHLGLKACFVTLDEAILPHLASLNSLKLSEIKDDYRIQDALPASSTSSHSSSDIEGIWTALTKAGIQLKEITTDFVTSSFLTYLSSYSGLRKLHISGPGGFDDNQSSDIMAQRFFGQALRPHAQSLEDFQIKAHYSGFWCFDEQNVSALSELTNLRNLGLRIISSQLWEKRHFKKKAAQAKPDTIELLLDTVVTHMPRLQALSISLATPAYRRGAKCGSSTPALDARLERQMIQNVGMYRAPPSCRYLPHWLQRACMHLIVSKQLVATRVPMLQVCCGMRVHSPKLRKGKARENEQGSFGKEA</sequence>